<evidence type="ECO:0000313" key="2">
    <source>
        <dbReference type="EMBL" id="MCU7378633.1"/>
    </source>
</evidence>
<dbReference type="Proteomes" id="UP001065549">
    <property type="component" value="Unassembled WGS sequence"/>
</dbReference>
<dbReference type="EMBL" id="JAOSHN010000003">
    <property type="protein sequence ID" value="MCU7378633.1"/>
    <property type="molecule type" value="Genomic_DNA"/>
</dbReference>
<protein>
    <submittedName>
        <fullName evidence="2">CoA-binding protein</fullName>
    </submittedName>
</protein>
<proteinExistence type="predicted"/>
<dbReference type="Pfam" id="PF13607">
    <property type="entry name" value="Succ_CoA_lig"/>
    <property type="match status" value="1"/>
</dbReference>
<dbReference type="SMART" id="SM00881">
    <property type="entry name" value="CoA_binding"/>
    <property type="match status" value="1"/>
</dbReference>
<dbReference type="Gene3D" id="3.40.50.261">
    <property type="entry name" value="Succinyl-CoA synthetase domains"/>
    <property type="match status" value="2"/>
</dbReference>
<dbReference type="InterPro" id="IPR016102">
    <property type="entry name" value="Succinyl-CoA_synth-like"/>
</dbReference>
<dbReference type="PANTHER" id="PTHR42793">
    <property type="entry name" value="COA BINDING DOMAIN CONTAINING PROTEIN"/>
    <property type="match status" value="1"/>
</dbReference>
<dbReference type="Gene3D" id="3.40.50.720">
    <property type="entry name" value="NAD(P)-binding Rossmann-like Domain"/>
    <property type="match status" value="1"/>
</dbReference>
<dbReference type="InterPro" id="IPR032875">
    <property type="entry name" value="Succ_CoA_lig_flav_dom"/>
</dbReference>
<dbReference type="InterPro" id="IPR036291">
    <property type="entry name" value="NAD(P)-bd_dom_sf"/>
</dbReference>
<dbReference type="Pfam" id="PF13380">
    <property type="entry name" value="CoA_binding_2"/>
    <property type="match status" value="1"/>
</dbReference>
<accession>A0A9J6QN88</accession>
<name>A0A9J6QN88_9FIRM</name>
<dbReference type="RefSeq" id="WP_148398069.1">
    <property type="nucleotide sequence ID" value="NZ_JAJAGH010000007.1"/>
</dbReference>
<comment type="caution">
    <text evidence="2">The sequence shown here is derived from an EMBL/GenBank/DDBJ whole genome shotgun (WGS) entry which is preliminary data.</text>
</comment>
<keyword evidence="3" id="KW-1185">Reference proteome</keyword>
<evidence type="ECO:0000259" key="1">
    <source>
        <dbReference type="SMART" id="SM00881"/>
    </source>
</evidence>
<gene>
    <name evidence="2" type="ORF">OBO34_09730</name>
</gene>
<dbReference type="SUPFAM" id="SSF52210">
    <property type="entry name" value="Succinyl-CoA synthetase domains"/>
    <property type="match status" value="2"/>
</dbReference>
<reference evidence="2" key="1">
    <citation type="submission" date="2022-09" db="EMBL/GenBank/DDBJ databases">
        <title>Culturomic study of gut microbiota in children with autism spectrum disorder.</title>
        <authorList>
            <person name="Efimov B.A."/>
            <person name="Chaplin A.V."/>
            <person name="Sokolova S.R."/>
            <person name="Pikina A.P."/>
            <person name="Korzhanova M."/>
            <person name="Belova V."/>
            <person name="Korostin D."/>
        </authorList>
    </citation>
    <scope>NUCLEOTIDE SEQUENCE</scope>
    <source>
        <strain evidence="2">ASD5510</strain>
    </source>
</reference>
<evidence type="ECO:0000313" key="3">
    <source>
        <dbReference type="Proteomes" id="UP001065549"/>
    </source>
</evidence>
<feature type="domain" description="CoA-binding" evidence="1">
    <location>
        <begin position="15"/>
        <end position="114"/>
    </location>
</feature>
<dbReference type="AlphaFoldDB" id="A0A9J6QN88"/>
<dbReference type="SUPFAM" id="SSF51735">
    <property type="entry name" value="NAD(P)-binding Rossmann-fold domains"/>
    <property type="match status" value="1"/>
</dbReference>
<sequence>MSIKNYEIGYGADALIYAKSVALIGVSGNAAKKSVVGGTAILNNLVRFGYKGNVYPINPKYEEISGKKCYPSVEDVPEKIDLAIIAVGADSVLPTVESCGKAGVRSAIIISSGFAELMTEEGAAMEKSIVEAANKYDLRLLGPNNLGSFNMNDGMCASTSSSLLYYDSMPKGSIAWVSQSGAMCSSIYGRAMDAAINVPVVITTGNECDLQTADFIWHLADDERIHVICVYCEGIRDRLKFEAACRKAKEKGKPVLVFKNGKTERGGFACGAHTASDAGDMEDYKKFFEKCGAVMVESIDEFFDTANLLDKWADYGDIEKFAVISTSGGSGVCLTDCVEAAGMSVPDLSEETRNAVMEKIPSFASPRNPIDVTAHILRTIEKVAEVGEILEKSGEVDAMVLAPTTIERSASIAIAKDFINIIKASKIPAVVHWYTGSTNMEAIRMIREAGIPAFTEYDSIGRAFKARKTFFEMQGK</sequence>
<dbReference type="PANTHER" id="PTHR42793:SF1">
    <property type="entry name" value="PEPTIDYL-LYSINE N-ACETYLTRANSFERASE PATZ"/>
    <property type="match status" value="1"/>
</dbReference>
<dbReference type="InterPro" id="IPR003781">
    <property type="entry name" value="CoA-bd"/>
</dbReference>
<organism evidence="2 3">
    <name type="scientific">Hominibacterium faecale</name>
    <dbReference type="NCBI Taxonomy" id="2839743"/>
    <lineage>
        <taxon>Bacteria</taxon>
        <taxon>Bacillati</taxon>
        <taxon>Bacillota</taxon>
        <taxon>Clostridia</taxon>
        <taxon>Peptostreptococcales</taxon>
        <taxon>Anaerovoracaceae</taxon>
        <taxon>Hominibacterium</taxon>
    </lineage>
</organism>